<evidence type="ECO:0000313" key="2">
    <source>
        <dbReference type="EMBL" id="WMV33022.1"/>
    </source>
</evidence>
<protein>
    <submittedName>
        <fullName evidence="2">Uncharacterized protein</fullName>
    </submittedName>
</protein>
<evidence type="ECO:0000313" key="3">
    <source>
        <dbReference type="Proteomes" id="UP001234989"/>
    </source>
</evidence>
<dbReference type="AlphaFoldDB" id="A0AAF0TTX5"/>
<evidence type="ECO:0000256" key="1">
    <source>
        <dbReference type="SAM" id="MobiDB-lite"/>
    </source>
</evidence>
<dbReference type="EMBL" id="CP133617">
    <property type="protein sequence ID" value="WMV33022.1"/>
    <property type="molecule type" value="Genomic_DNA"/>
</dbReference>
<feature type="compositionally biased region" description="Polar residues" evidence="1">
    <location>
        <begin position="153"/>
        <end position="163"/>
    </location>
</feature>
<feature type="compositionally biased region" description="Basic and acidic residues" evidence="1">
    <location>
        <begin position="142"/>
        <end position="151"/>
    </location>
</feature>
<keyword evidence="3" id="KW-1185">Reference proteome</keyword>
<gene>
    <name evidence="2" type="ORF">MTR67_026407</name>
</gene>
<proteinExistence type="predicted"/>
<dbReference type="Proteomes" id="UP001234989">
    <property type="component" value="Chromosome 6"/>
</dbReference>
<sequence length="163" mass="18604">MISDESIELDIKVIRGADEDNHKDGGNKCCAAESSDSFLSCSERESMTTNQDANNQDIEARKLLAVKLVREAIKRILLLEVQDHSYNQLATSSDLCNEENSNESDTKNEECDKAYKKYITKQNKDDLNEEQLDKVEENTVEWFRREKDRAKPQGTNNTTTHGK</sequence>
<accession>A0AAF0TTX5</accession>
<organism evidence="2 3">
    <name type="scientific">Solanum verrucosum</name>
    <dbReference type="NCBI Taxonomy" id="315347"/>
    <lineage>
        <taxon>Eukaryota</taxon>
        <taxon>Viridiplantae</taxon>
        <taxon>Streptophyta</taxon>
        <taxon>Embryophyta</taxon>
        <taxon>Tracheophyta</taxon>
        <taxon>Spermatophyta</taxon>
        <taxon>Magnoliopsida</taxon>
        <taxon>eudicotyledons</taxon>
        <taxon>Gunneridae</taxon>
        <taxon>Pentapetalae</taxon>
        <taxon>asterids</taxon>
        <taxon>lamiids</taxon>
        <taxon>Solanales</taxon>
        <taxon>Solanaceae</taxon>
        <taxon>Solanoideae</taxon>
        <taxon>Solaneae</taxon>
        <taxon>Solanum</taxon>
    </lineage>
</organism>
<name>A0AAF0TTX5_SOLVR</name>
<feature type="region of interest" description="Disordered" evidence="1">
    <location>
        <begin position="142"/>
        <end position="163"/>
    </location>
</feature>
<reference evidence="2" key="1">
    <citation type="submission" date="2023-08" db="EMBL/GenBank/DDBJ databases">
        <title>A de novo genome assembly of Solanum verrucosum Schlechtendal, a Mexican diploid species geographically isolated from the other diploid A-genome species in potato relatives.</title>
        <authorList>
            <person name="Hosaka K."/>
        </authorList>
    </citation>
    <scope>NUCLEOTIDE SEQUENCE</scope>
    <source>
        <tissue evidence="2">Young leaves</tissue>
    </source>
</reference>